<dbReference type="GeneID" id="54278276"/>
<accession>A0A6A5Y2E0</accession>
<evidence type="ECO:0000256" key="1">
    <source>
        <dbReference type="SAM" id="MobiDB-lite"/>
    </source>
</evidence>
<feature type="compositionally biased region" description="Polar residues" evidence="1">
    <location>
        <begin position="147"/>
        <end position="161"/>
    </location>
</feature>
<organism evidence="2 3">
    <name type="scientific">Aaosphaeria arxii CBS 175.79</name>
    <dbReference type="NCBI Taxonomy" id="1450172"/>
    <lineage>
        <taxon>Eukaryota</taxon>
        <taxon>Fungi</taxon>
        <taxon>Dikarya</taxon>
        <taxon>Ascomycota</taxon>
        <taxon>Pezizomycotina</taxon>
        <taxon>Dothideomycetes</taxon>
        <taxon>Pleosporomycetidae</taxon>
        <taxon>Pleosporales</taxon>
        <taxon>Pleosporales incertae sedis</taxon>
        <taxon>Aaosphaeria</taxon>
    </lineage>
</organism>
<evidence type="ECO:0000313" key="3">
    <source>
        <dbReference type="Proteomes" id="UP000799778"/>
    </source>
</evidence>
<dbReference type="Proteomes" id="UP000799778">
    <property type="component" value="Unassembled WGS sequence"/>
</dbReference>
<reference evidence="2" key="1">
    <citation type="journal article" date="2020" name="Stud. Mycol.">
        <title>101 Dothideomycetes genomes: a test case for predicting lifestyles and emergence of pathogens.</title>
        <authorList>
            <person name="Haridas S."/>
            <person name="Albert R."/>
            <person name="Binder M."/>
            <person name="Bloem J."/>
            <person name="Labutti K."/>
            <person name="Salamov A."/>
            <person name="Andreopoulos B."/>
            <person name="Baker S."/>
            <person name="Barry K."/>
            <person name="Bills G."/>
            <person name="Bluhm B."/>
            <person name="Cannon C."/>
            <person name="Castanera R."/>
            <person name="Culley D."/>
            <person name="Daum C."/>
            <person name="Ezra D."/>
            <person name="Gonzalez J."/>
            <person name="Henrissat B."/>
            <person name="Kuo A."/>
            <person name="Liang C."/>
            <person name="Lipzen A."/>
            <person name="Lutzoni F."/>
            <person name="Magnuson J."/>
            <person name="Mondo S."/>
            <person name="Nolan M."/>
            <person name="Ohm R."/>
            <person name="Pangilinan J."/>
            <person name="Park H.-J."/>
            <person name="Ramirez L."/>
            <person name="Alfaro M."/>
            <person name="Sun H."/>
            <person name="Tritt A."/>
            <person name="Yoshinaga Y."/>
            <person name="Zwiers L.-H."/>
            <person name="Turgeon B."/>
            <person name="Goodwin S."/>
            <person name="Spatafora J."/>
            <person name="Crous P."/>
            <person name="Grigoriev I."/>
        </authorList>
    </citation>
    <scope>NUCLEOTIDE SEQUENCE</scope>
    <source>
        <strain evidence="2">CBS 175.79</strain>
    </source>
</reference>
<sequence length="251" mass="27983">MTCNLTRTPWEVDPLPLYSREDPDAASIYSNNAPSYVSETPTYTTIPTQRHNNMISSLLPPSTANERTPGLPDISNFPSRGSAVPGSQVPVLYTNSWRSVTSNVNSRQYLAVARRRANAAANTNVILNSFTVGSSTTNLALRDSREGSPNASSTNVSTQAYPVSLGGPSGSVNPLEDPYLVGEDAARRARAQRVYREMCLYEEETTRHESRGWEFMMGQMVDWTEREQNWRHLRSRVANARLLTRRVGLRT</sequence>
<dbReference type="RefSeq" id="XP_033387735.1">
    <property type="nucleotide sequence ID" value="XM_033520879.1"/>
</dbReference>
<name>A0A6A5Y2E0_9PLEO</name>
<evidence type="ECO:0000313" key="2">
    <source>
        <dbReference type="EMBL" id="KAF2019396.1"/>
    </source>
</evidence>
<gene>
    <name evidence="2" type="ORF">BU24DRAFT_119235</name>
</gene>
<protein>
    <submittedName>
        <fullName evidence="2">Uncharacterized protein</fullName>
    </submittedName>
</protein>
<dbReference type="OrthoDB" id="4203030at2759"/>
<dbReference type="EMBL" id="ML978067">
    <property type="protein sequence ID" value="KAF2019396.1"/>
    <property type="molecule type" value="Genomic_DNA"/>
</dbReference>
<feature type="region of interest" description="Disordered" evidence="1">
    <location>
        <begin position="142"/>
        <end position="169"/>
    </location>
</feature>
<proteinExistence type="predicted"/>
<dbReference type="AlphaFoldDB" id="A0A6A5Y2E0"/>
<keyword evidence="3" id="KW-1185">Reference proteome</keyword>